<dbReference type="InterPro" id="IPR011990">
    <property type="entry name" value="TPR-like_helical_dom_sf"/>
</dbReference>
<comment type="caution">
    <text evidence="1">The sequence shown here is derived from an EMBL/GenBank/DDBJ whole genome shotgun (WGS) entry which is preliminary data.</text>
</comment>
<dbReference type="Pfam" id="PF06041">
    <property type="entry name" value="DUF924"/>
    <property type="match status" value="1"/>
</dbReference>
<reference evidence="2" key="1">
    <citation type="journal article" date="2015" name="Genome Announc.">
        <title>Draft whole-genome sequence of the biocontrol agent Trichoderma harzianum T6776.</title>
        <authorList>
            <person name="Baroncelli R."/>
            <person name="Piaggeschi G."/>
            <person name="Fiorini L."/>
            <person name="Bertolini E."/>
            <person name="Zapparata A."/>
            <person name="Pe M.E."/>
            <person name="Sarrocco S."/>
            <person name="Vannacci G."/>
        </authorList>
    </citation>
    <scope>NUCLEOTIDE SEQUENCE [LARGE SCALE GENOMIC DNA]</scope>
    <source>
        <strain evidence="2">T6776</strain>
    </source>
</reference>
<evidence type="ECO:0000313" key="1">
    <source>
        <dbReference type="EMBL" id="KKP00597.1"/>
    </source>
</evidence>
<dbReference type="InterPro" id="IPR010323">
    <property type="entry name" value="DUF924"/>
</dbReference>
<dbReference type="Gene3D" id="1.25.40.10">
    <property type="entry name" value="Tetratricopeptide repeat domain"/>
    <property type="match status" value="1"/>
</dbReference>
<dbReference type="SUPFAM" id="SSF48452">
    <property type="entry name" value="TPR-like"/>
    <property type="match status" value="1"/>
</dbReference>
<evidence type="ECO:0000313" key="2">
    <source>
        <dbReference type="Proteomes" id="UP000034112"/>
    </source>
</evidence>
<dbReference type="Gene3D" id="1.20.58.320">
    <property type="entry name" value="TPR-like"/>
    <property type="match status" value="1"/>
</dbReference>
<proteinExistence type="predicted"/>
<organism evidence="1 2">
    <name type="scientific">Trichoderma harzianum</name>
    <name type="common">Hypocrea lixii</name>
    <dbReference type="NCBI Taxonomy" id="5544"/>
    <lineage>
        <taxon>Eukaryota</taxon>
        <taxon>Fungi</taxon>
        <taxon>Dikarya</taxon>
        <taxon>Ascomycota</taxon>
        <taxon>Pezizomycotina</taxon>
        <taxon>Sordariomycetes</taxon>
        <taxon>Hypocreomycetidae</taxon>
        <taxon>Hypocreales</taxon>
        <taxon>Hypocreaceae</taxon>
        <taxon>Trichoderma</taxon>
    </lineage>
</organism>
<evidence type="ECO:0008006" key="3">
    <source>
        <dbReference type="Google" id="ProtNLM"/>
    </source>
</evidence>
<gene>
    <name evidence="1" type="ORF">THAR02_07284</name>
</gene>
<dbReference type="AlphaFoldDB" id="A0A0F9ZJU9"/>
<dbReference type="OrthoDB" id="414698at2759"/>
<name>A0A0F9ZJU9_TRIHA</name>
<dbReference type="OMA" id="NWFYMPL"/>
<dbReference type="Proteomes" id="UP000034112">
    <property type="component" value="Unassembled WGS sequence"/>
</dbReference>
<sequence length="264" mass="30568">MSCLSLILTPDVLLSVREFWFEHLAGPDGLVMPSAEENKRWFFGGSEFDKLCVERFAPTLEAIRKQGIKSGHDIIYALQPRDAHDWLSLVLLLDQIPRNCYRGESSAIVFDYFDAMARDITLEAIQRGIPDEWPEIRWRFACRSWFYVPLMHSEDVDLHELAVQKYQAFARDVESLLLPDDTNANINGDESDVAHEYRIAAQRVMQANPEGAKEYGQLNLNFEKRHWAIIKRFGRYPHRNRVLGRETTDEEREYLENGGDTFGG</sequence>
<accession>A0A0F9ZJU9</accession>
<protein>
    <recommendedName>
        <fullName evidence="3">DUF924-domain-containing protein</fullName>
    </recommendedName>
</protein>
<dbReference type="EMBL" id="JOKZ01000242">
    <property type="protein sequence ID" value="KKP00597.1"/>
    <property type="molecule type" value="Genomic_DNA"/>
</dbReference>